<feature type="binding site" evidence="11">
    <location>
        <begin position="85"/>
        <end position="86"/>
    </location>
    <ligand>
        <name>NAD(+)</name>
        <dbReference type="ChEBI" id="CHEBI:57540"/>
    </ligand>
</feature>
<evidence type="ECO:0000256" key="1">
    <source>
        <dbReference type="ARBA" id="ARBA00004067"/>
    </source>
</evidence>
<dbReference type="KEGG" id="wgl:WIGMOR_0326"/>
<feature type="binding site" evidence="11">
    <location>
        <position position="295"/>
    </location>
    <ligand>
        <name>NAD(+)</name>
        <dbReference type="ChEBI" id="CHEBI:57540"/>
    </ligand>
</feature>
<dbReference type="InterPro" id="IPR010994">
    <property type="entry name" value="RuvA_2-like"/>
</dbReference>
<evidence type="ECO:0000256" key="8">
    <source>
        <dbReference type="ARBA" id="ARBA00023027"/>
    </source>
</evidence>
<evidence type="ECO:0000256" key="10">
    <source>
        <dbReference type="ARBA" id="ARBA00034005"/>
    </source>
</evidence>
<feature type="binding site" evidence="11">
    <location>
        <position position="140"/>
    </location>
    <ligand>
        <name>NAD(+)</name>
        <dbReference type="ChEBI" id="CHEBI:57540"/>
    </ligand>
</feature>
<comment type="function">
    <text evidence="1 11">DNA ligase that catalyzes the formation of phosphodiester linkages between 5'-phosphoryl and 3'-hydroxyl groups in double-stranded DNA using NAD as a coenzyme and as the energy source for the reaction. It is essential for DNA replication and repair of damaged DNA.</text>
</comment>
<keyword evidence="2 11" id="KW-0436">Ligase</keyword>
<feature type="binding site" evidence="11">
    <location>
        <position position="117"/>
    </location>
    <ligand>
        <name>NAD(+)</name>
        <dbReference type="ChEBI" id="CHEBI:57540"/>
    </ligand>
</feature>
<dbReference type="SUPFAM" id="SSF50249">
    <property type="entry name" value="Nucleic acid-binding proteins"/>
    <property type="match status" value="1"/>
</dbReference>
<dbReference type="Pfam" id="PF14520">
    <property type="entry name" value="HHH_5"/>
    <property type="match status" value="1"/>
</dbReference>
<evidence type="ECO:0000256" key="7">
    <source>
        <dbReference type="ARBA" id="ARBA00022842"/>
    </source>
</evidence>
<dbReference type="GO" id="GO:0046872">
    <property type="term" value="F:metal ion binding"/>
    <property type="evidence" value="ECO:0007669"/>
    <property type="project" value="UniProtKB-KW"/>
</dbReference>
<dbReference type="eggNOG" id="COG0272">
    <property type="taxonomic scope" value="Bacteria"/>
</dbReference>
<feature type="binding site" evidence="11">
    <location>
        <position position="178"/>
    </location>
    <ligand>
        <name>NAD(+)</name>
        <dbReference type="ChEBI" id="CHEBI:57540"/>
    </ligand>
</feature>
<feature type="binding site" evidence="11">
    <location>
        <position position="413"/>
    </location>
    <ligand>
        <name>Zn(2+)</name>
        <dbReference type="ChEBI" id="CHEBI:29105"/>
    </ligand>
</feature>
<dbReference type="GO" id="GO:0006281">
    <property type="term" value="P:DNA repair"/>
    <property type="evidence" value="ECO:0007669"/>
    <property type="project" value="UniProtKB-KW"/>
</dbReference>
<dbReference type="Gene3D" id="3.30.470.30">
    <property type="entry name" value="DNA ligase/mRNA capping enzyme"/>
    <property type="match status" value="1"/>
</dbReference>
<evidence type="ECO:0000256" key="4">
    <source>
        <dbReference type="ARBA" id="ARBA00022723"/>
    </source>
</evidence>
<dbReference type="SMART" id="SM00532">
    <property type="entry name" value="LIGANc"/>
    <property type="match status" value="1"/>
</dbReference>
<feature type="binding site" evidence="11">
    <location>
        <begin position="36"/>
        <end position="40"/>
    </location>
    <ligand>
        <name>NAD(+)</name>
        <dbReference type="ChEBI" id="CHEBI:57540"/>
    </ligand>
</feature>
<evidence type="ECO:0000256" key="3">
    <source>
        <dbReference type="ARBA" id="ARBA00022705"/>
    </source>
</evidence>
<evidence type="ECO:0000313" key="14">
    <source>
        <dbReference type="Proteomes" id="UP000009061"/>
    </source>
</evidence>
<feature type="active site" description="N6-AMP-lysine intermediate" evidence="11">
    <location>
        <position position="119"/>
    </location>
</feature>
<evidence type="ECO:0000256" key="6">
    <source>
        <dbReference type="ARBA" id="ARBA00022833"/>
    </source>
</evidence>
<dbReference type="PIRSF" id="PIRSF001604">
    <property type="entry name" value="LigA"/>
    <property type="match status" value="1"/>
</dbReference>
<dbReference type="NCBIfam" id="TIGR00575">
    <property type="entry name" value="dnlj"/>
    <property type="match status" value="1"/>
</dbReference>
<evidence type="ECO:0000259" key="12">
    <source>
        <dbReference type="SMART" id="SM00532"/>
    </source>
</evidence>
<feature type="binding site" evidence="11">
    <location>
        <position position="416"/>
    </location>
    <ligand>
        <name>Zn(2+)</name>
        <dbReference type="ChEBI" id="CHEBI:29105"/>
    </ligand>
</feature>
<dbReference type="Pfam" id="PF12826">
    <property type="entry name" value="HHH_2"/>
    <property type="match status" value="1"/>
</dbReference>
<evidence type="ECO:0000256" key="11">
    <source>
        <dbReference type="HAMAP-Rule" id="MF_01588"/>
    </source>
</evidence>
<dbReference type="EC" id="6.5.1.2" evidence="11"/>
<dbReference type="InterPro" id="IPR041663">
    <property type="entry name" value="DisA/LigA_HHH"/>
</dbReference>
<dbReference type="PROSITE" id="PS01055">
    <property type="entry name" value="DNA_LIGASE_N1"/>
    <property type="match status" value="1"/>
</dbReference>
<dbReference type="Pfam" id="PF03120">
    <property type="entry name" value="OB_DNA_ligase"/>
    <property type="match status" value="1"/>
</dbReference>
<dbReference type="Proteomes" id="UP000009061">
    <property type="component" value="Chromosome"/>
</dbReference>
<dbReference type="AlphaFoldDB" id="H6Q5W5"/>
<keyword evidence="14" id="KW-1185">Reference proteome</keyword>
<accession>H6Q5W5</accession>
<name>H6Q5W5_WIGGL</name>
<dbReference type="SUPFAM" id="SSF47781">
    <property type="entry name" value="RuvA domain 2-like"/>
    <property type="match status" value="1"/>
</dbReference>
<feature type="domain" description="NAD-dependent DNA ligase N-terminal" evidence="12">
    <location>
        <begin position="7"/>
        <end position="453"/>
    </location>
</feature>
<evidence type="ECO:0000313" key="13">
    <source>
        <dbReference type="EMBL" id="AFA41161.1"/>
    </source>
</evidence>
<dbReference type="SUPFAM" id="SSF56091">
    <property type="entry name" value="DNA ligase/mRNA capping enzyme, catalytic domain"/>
    <property type="match status" value="1"/>
</dbReference>
<keyword evidence="7 11" id="KW-0460">Magnesium</keyword>
<dbReference type="HAMAP" id="MF_01588">
    <property type="entry name" value="DNA_ligase_A"/>
    <property type="match status" value="1"/>
</dbReference>
<dbReference type="Gene3D" id="1.10.150.20">
    <property type="entry name" value="5' to 3' exonuclease, C-terminal subdomain"/>
    <property type="match status" value="2"/>
</dbReference>
<dbReference type="CDD" id="cd00114">
    <property type="entry name" value="LIGANc"/>
    <property type="match status" value="1"/>
</dbReference>
<dbReference type="Gene3D" id="6.20.10.30">
    <property type="match status" value="1"/>
</dbReference>
<dbReference type="InterPro" id="IPR013839">
    <property type="entry name" value="DNAligase_adenylation"/>
</dbReference>
<dbReference type="RefSeq" id="WP_014354100.1">
    <property type="nucleotide sequence ID" value="NC_016893.1"/>
</dbReference>
<keyword evidence="6 11" id="KW-0862">Zinc</keyword>
<evidence type="ECO:0000256" key="2">
    <source>
        <dbReference type="ARBA" id="ARBA00022598"/>
    </source>
</evidence>
<comment type="catalytic activity">
    <reaction evidence="10 11">
        <text>NAD(+) + (deoxyribonucleotide)n-3'-hydroxyl + 5'-phospho-(deoxyribonucleotide)m = (deoxyribonucleotide)n+m + AMP + beta-nicotinamide D-nucleotide.</text>
        <dbReference type="EC" id="6.5.1.2"/>
    </reaction>
</comment>
<dbReference type="NCBIfam" id="NF005932">
    <property type="entry name" value="PRK07956.1"/>
    <property type="match status" value="1"/>
</dbReference>
<keyword evidence="8 11" id="KW-0520">NAD</keyword>
<evidence type="ECO:0000256" key="9">
    <source>
        <dbReference type="ARBA" id="ARBA00023204"/>
    </source>
</evidence>
<reference evidence="13 14" key="1">
    <citation type="journal article" date="2012" name="MBio">
        <title>Insight into the transmission biology and species-specific functional capabilities of tsetse (Diptera: glossinidae) obligate symbiont wigglesworthia.</title>
        <authorList>
            <person name="Rio R.V."/>
            <person name="Symula R.E."/>
            <person name="Wang J."/>
            <person name="Lohs C."/>
            <person name="Wu Y.N."/>
            <person name="Snyder A.K."/>
            <person name="Bjornson R.D."/>
            <person name="Oshima K."/>
            <person name="Biehl B.S."/>
            <person name="Perna N.T."/>
            <person name="Hattori M."/>
            <person name="Aksoy S."/>
        </authorList>
    </citation>
    <scope>NUCLEOTIDE SEQUENCE [LARGE SCALE GENOMIC DNA]</scope>
    <source>
        <strain evidence="13">WGM</strain>
    </source>
</reference>
<dbReference type="GO" id="GO:0006260">
    <property type="term" value="P:DNA replication"/>
    <property type="evidence" value="ECO:0007669"/>
    <property type="project" value="UniProtKB-KW"/>
</dbReference>
<proteinExistence type="inferred from homology"/>
<keyword evidence="11" id="KW-0464">Manganese</keyword>
<dbReference type="InterPro" id="IPR013840">
    <property type="entry name" value="DNAligase_N"/>
</dbReference>
<dbReference type="InterPro" id="IPR018239">
    <property type="entry name" value="DNA_ligase_AS"/>
</dbReference>
<dbReference type="InterPro" id="IPR004150">
    <property type="entry name" value="NAD_DNA_ligase_OB"/>
</dbReference>
<dbReference type="Gene3D" id="2.40.50.140">
    <property type="entry name" value="Nucleic acid-binding proteins"/>
    <property type="match status" value="1"/>
</dbReference>
<evidence type="ECO:0000256" key="5">
    <source>
        <dbReference type="ARBA" id="ARBA00022763"/>
    </source>
</evidence>
<dbReference type="OrthoDB" id="9759736at2"/>
<dbReference type="FunFam" id="3.30.470.30:FF:000001">
    <property type="entry name" value="DNA ligase"/>
    <property type="match status" value="1"/>
</dbReference>
<dbReference type="Pfam" id="PF01653">
    <property type="entry name" value="DNA_ligase_aden"/>
    <property type="match status" value="1"/>
</dbReference>
<feature type="binding site" evidence="11">
    <location>
        <position position="319"/>
    </location>
    <ligand>
        <name>NAD(+)</name>
        <dbReference type="ChEBI" id="CHEBI:57540"/>
    </ligand>
</feature>
<keyword evidence="3 11" id="KW-0235">DNA replication</keyword>
<keyword evidence="5 11" id="KW-0227">DNA damage</keyword>
<dbReference type="GO" id="GO:0003911">
    <property type="term" value="F:DNA ligase (NAD+) activity"/>
    <property type="evidence" value="ECO:0007669"/>
    <property type="project" value="UniProtKB-UniRule"/>
</dbReference>
<dbReference type="InterPro" id="IPR012340">
    <property type="entry name" value="NA-bd_OB-fold"/>
</dbReference>
<dbReference type="FunFam" id="1.10.150.20:FF:000007">
    <property type="entry name" value="DNA ligase"/>
    <property type="match status" value="1"/>
</dbReference>
<dbReference type="InterPro" id="IPR001679">
    <property type="entry name" value="DNA_ligase"/>
</dbReference>
<sequence>MSNKYKNIKNRIFYLRKKLNLWSDYYYNKNQSLVEDSVYDFNLLKLSKLEHKYPFLRSQDSPTQAIGQDCNVKLLQIQHKSLMLSLDSISNNTELFKFNKKIQKILNTGEEITYCCELKIDGLAINLTYEYGILVRASTRGNGVFGEDVTKNALMMQTIPYNLKTNDTACKYIEIRGEVFINKSKFFKLNEVAKLNNKKLFSNPRNAASGSLRQINPKITENRYLMFYAYGIGYSDGYKLPDSQYKRLKILKLWNIPTNHYTKICVGLHQIVNYYNTIKKIRKTLDFEIDGIVIKVDSILHQNKIGCVAKAPKWAIAYKFPALEKITKIISVDFTIGRTGIVTPIAQIKPVCFLGTIVKFVSLYNFNEINRLNVMINDTVIVKHVGEVIPKISKVIFSKRTKNAKKIIFPKKCKICDSDIISIVGKKKWYCSGGITCHAQKKAALIHFASRNALNIRGMGKKIISKLVDKKILITPADFFRLDLKKITRINKIQLKSGKNLINSIKNSKEVKLHRLIYGLGIPQVGLTTSINLENYYKTYYNFINSDFHSLLKIKDIGQSTAVCIRKFLENKNNISFIQDLLQLNLKIK</sequence>
<comment type="cofactor">
    <cofactor evidence="11">
        <name>Mg(2+)</name>
        <dbReference type="ChEBI" id="CHEBI:18420"/>
    </cofactor>
    <cofactor evidence="11">
        <name>Mn(2+)</name>
        <dbReference type="ChEBI" id="CHEBI:29035"/>
    </cofactor>
</comment>
<dbReference type="STRING" id="1142511.WIGMOR_0326"/>
<dbReference type="EMBL" id="CP003315">
    <property type="protein sequence ID" value="AFA41161.1"/>
    <property type="molecule type" value="Genomic_DNA"/>
</dbReference>
<organism evidence="13 14">
    <name type="scientific">Wigglesworthia glossinidia endosymbiont of Glossina morsitans morsitans</name>
    <name type="common">Yale colony</name>
    <dbReference type="NCBI Taxonomy" id="1142511"/>
    <lineage>
        <taxon>Bacteria</taxon>
        <taxon>Pseudomonadati</taxon>
        <taxon>Pseudomonadota</taxon>
        <taxon>Gammaproteobacteria</taxon>
        <taxon>Enterobacterales</taxon>
        <taxon>Erwiniaceae</taxon>
        <taxon>Wigglesworthia</taxon>
    </lineage>
</organism>
<keyword evidence="4 11" id="KW-0479">Metal-binding</keyword>
<keyword evidence="9 11" id="KW-0234">DNA repair</keyword>
<dbReference type="Gene3D" id="1.10.287.610">
    <property type="entry name" value="Helix hairpin bin"/>
    <property type="match status" value="1"/>
</dbReference>
<feature type="binding site" evidence="11">
    <location>
        <position position="437"/>
    </location>
    <ligand>
        <name>Zn(2+)</name>
        <dbReference type="ChEBI" id="CHEBI:29105"/>
    </ligand>
</feature>
<comment type="similarity">
    <text evidence="11">Belongs to the NAD-dependent DNA ligase family. LigA subfamily.</text>
</comment>
<gene>
    <name evidence="11 13" type="primary">ligA</name>
    <name evidence="13" type="synonym">dnaL</name>
    <name evidence="13" type="synonym">lig</name>
    <name evidence="13" type="synonym">pdeC</name>
    <name evidence="13" type="ORF">WIGMOR_0326</name>
</gene>
<dbReference type="HOGENOM" id="CLU_007764_2_0_6"/>
<comment type="caution">
    <text evidence="11">Lacks conserved residue(s) required for the propagation of feature annotation.</text>
</comment>
<protein>
    <recommendedName>
        <fullName evidence="11">DNA ligase</fullName>
        <ecNumber evidence="11">6.5.1.2</ecNumber>
    </recommendedName>
    <alternativeName>
        <fullName evidence="11">Polydeoxyribonucleotide synthase [NAD(+)]</fullName>
    </alternativeName>
</protein>